<evidence type="ECO:0000256" key="3">
    <source>
        <dbReference type="ARBA" id="ARBA00022618"/>
    </source>
</evidence>
<dbReference type="SUPFAM" id="SSF52821">
    <property type="entry name" value="Rhodanese/Cell cycle control phosphatase"/>
    <property type="match status" value="1"/>
</dbReference>
<evidence type="ECO:0000256" key="8">
    <source>
        <dbReference type="SAM" id="MobiDB-lite"/>
    </source>
</evidence>
<feature type="compositionally biased region" description="Polar residues" evidence="8">
    <location>
        <begin position="642"/>
        <end position="654"/>
    </location>
</feature>
<evidence type="ECO:0000256" key="2">
    <source>
        <dbReference type="ARBA" id="ARBA00013064"/>
    </source>
</evidence>
<evidence type="ECO:0000313" key="10">
    <source>
        <dbReference type="WBParaSite" id="maker-PairedContig_1264-snap-gene-1.19-mRNA-1"/>
    </source>
</evidence>
<evidence type="ECO:0000256" key="4">
    <source>
        <dbReference type="ARBA" id="ARBA00022801"/>
    </source>
</evidence>
<dbReference type="AlphaFoldDB" id="A0A1I8EB64"/>
<dbReference type="WBParaSite" id="maker-PairedContig_1264-snap-gene-1.19-mRNA-1">
    <property type="protein sequence ID" value="maker-PairedContig_1264-snap-gene-1.19-mRNA-1"/>
    <property type="gene ID" value="maker-PairedContig_1264-snap-gene-1.19"/>
</dbReference>
<keyword evidence="3" id="KW-0132">Cell division</keyword>
<evidence type="ECO:0000256" key="1">
    <source>
        <dbReference type="ARBA" id="ARBA00011065"/>
    </source>
</evidence>
<keyword evidence="6" id="KW-0131">Cell cycle</keyword>
<name>A0A1I8EB64_WUCBA</name>
<accession>A0A1I8EB64</accession>
<evidence type="ECO:0000256" key="7">
    <source>
        <dbReference type="ARBA" id="ARBA00051722"/>
    </source>
</evidence>
<evidence type="ECO:0000259" key="9">
    <source>
        <dbReference type="PROSITE" id="PS50206"/>
    </source>
</evidence>
<feature type="region of interest" description="Disordered" evidence="8">
    <location>
        <begin position="633"/>
        <end position="698"/>
    </location>
</feature>
<dbReference type="Gene3D" id="3.40.250.10">
    <property type="entry name" value="Rhodanese-like domain"/>
    <property type="match status" value="1"/>
</dbReference>
<dbReference type="Pfam" id="PF00581">
    <property type="entry name" value="Rhodanese"/>
    <property type="match status" value="1"/>
</dbReference>
<sequence length="698" mass="79586">MAFGLRLYDRCLSRKSVTELNGICGILCHRFLKNMYCIDALEDKTDLNRSYSSIAFVAGYNNLPCSIDDQNISENDGNRNFAIVSQILTKSAGTAELNTNHNVMEKESLVEKFEFGSTDYSSEIFDRHVVRSSLLDLTNVSLPVVRSRPAAFRFLPLDHSSMENSSKYSKYSQTISPLNLSNRNSFSQITSGIPNKRCSSVSNESSSLGDHSRTRQLQCQRTQQRSAFKRLDRLKSVLGTSSRSSSGKFYNLLPITRHSETVSEYSAIEKCRGDDEDDLENLENEFSFQAHLQGTSRNSLISPSLPSTSTPNKLESRYKKRRIPDVTGSTDSAKRVKDDESAEESDNGRADENFEERMDIDMAEPSPDSQDSAIENESNLDDEAEEGNISFPSAMFNRSHSSSFLETGDNKESEPPSHLDVKYELCIIRNPDIPSSAFACINAETLAGLLRSMTKEQFAERFILIDCRYPFEYMGGHIRGAYNLFDPADVEAVFYPDNIRVRAQLMSKKPIFYCEFSQKRGPSIAYELRALDRKFNFDRYPAVDYPEMYLLEYGYRNFYLCFSNEPDLIEPNGYVAMNDVAHIEELRNYKYHRIRTVASVYHTLARDRYNRQRKELNTSAMEVDVNMKTPTRMHPKHLFMSSPESPSQFPSTPKSRPVRDREGDAPRRSVCRRLFSDDDFKENDPAPGPSKGNMDFKI</sequence>
<dbReference type="GO" id="GO:0005737">
    <property type="term" value="C:cytoplasm"/>
    <property type="evidence" value="ECO:0007669"/>
    <property type="project" value="TreeGrafter"/>
</dbReference>
<dbReference type="InterPro" id="IPR000751">
    <property type="entry name" value="MPI_Phosphatase"/>
</dbReference>
<evidence type="ECO:0000256" key="6">
    <source>
        <dbReference type="ARBA" id="ARBA00023306"/>
    </source>
</evidence>
<feature type="compositionally biased region" description="Polar residues" evidence="8">
    <location>
        <begin position="191"/>
        <end position="209"/>
    </location>
</feature>
<dbReference type="PROSITE" id="PS50206">
    <property type="entry name" value="RHODANESE_3"/>
    <property type="match status" value="1"/>
</dbReference>
<protein>
    <recommendedName>
        <fullName evidence="2">protein-tyrosine-phosphatase</fullName>
        <ecNumber evidence="2">3.1.3.48</ecNumber>
    </recommendedName>
</protein>
<dbReference type="GO" id="GO:0051301">
    <property type="term" value="P:cell division"/>
    <property type="evidence" value="ECO:0007669"/>
    <property type="project" value="UniProtKB-KW"/>
</dbReference>
<dbReference type="GO" id="GO:0005634">
    <property type="term" value="C:nucleus"/>
    <property type="evidence" value="ECO:0007669"/>
    <property type="project" value="TreeGrafter"/>
</dbReference>
<comment type="catalytic activity">
    <reaction evidence="7">
        <text>O-phospho-L-tyrosyl-[protein] + H2O = L-tyrosyl-[protein] + phosphate</text>
        <dbReference type="Rhea" id="RHEA:10684"/>
        <dbReference type="Rhea" id="RHEA-COMP:10136"/>
        <dbReference type="Rhea" id="RHEA-COMP:20101"/>
        <dbReference type="ChEBI" id="CHEBI:15377"/>
        <dbReference type="ChEBI" id="CHEBI:43474"/>
        <dbReference type="ChEBI" id="CHEBI:46858"/>
        <dbReference type="ChEBI" id="CHEBI:61978"/>
        <dbReference type="EC" id="3.1.3.48"/>
    </reaction>
</comment>
<feature type="compositionally biased region" description="Low complexity" evidence="8">
    <location>
        <begin position="299"/>
        <end position="311"/>
    </location>
</feature>
<dbReference type="GO" id="GO:0110032">
    <property type="term" value="P:positive regulation of G2/MI transition of meiotic cell cycle"/>
    <property type="evidence" value="ECO:0007669"/>
    <property type="project" value="TreeGrafter"/>
</dbReference>
<dbReference type="GO" id="GO:0004725">
    <property type="term" value="F:protein tyrosine phosphatase activity"/>
    <property type="evidence" value="ECO:0007669"/>
    <property type="project" value="UniProtKB-EC"/>
</dbReference>
<dbReference type="InterPro" id="IPR001763">
    <property type="entry name" value="Rhodanese-like_dom"/>
</dbReference>
<dbReference type="PANTHER" id="PTHR10828:SF76">
    <property type="entry name" value="M-PHASE INDUCER PHOSPHATASE"/>
    <property type="match status" value="1"/>
</dbReference>
<dbReference type="PRINTS" id="PR00716">
    <property type="entry name" value="MPIPHPHTASE"/>
</dbReference>
<organism evidence="10">
    <name type="scientific">Wuchereria bancrofti</name>
    <dbReference type="NCBI Taxonomy" id="6293"/>
    <lineage>
        <taxon>Eukaryota</taxon>
        <taxon>Metazoa</taxon>
        <taxon>Ecdysozoa</taxon>
        <taxon>Nematoda</taxon>
        <taxon>Chromadorea</taxon>
        <taxon>Rhabditida</taxon>
        <taxon>Spirurina</taxon>
        <taxon>Spiruromorpha</taxon>
        <taxon>Filarioidea</taxon>
        <taxon>Onchocercidae</taxon>
        <taxon>Wuchereria</taxon>
    </lineage>
</organism>
<dbReference type="PANTHER" id="PTHR10828">
    <property type="entry name" value="M-PHASE INDUCER PHOSPHATASE DUAL SPECIFICITY PHOSPHATASE CDC25"/>
    <property type="match status" value="1"/>
</dbReference>
<feature type="region of interest" description="Disordered" evidence="8">
    <location>
        <begin position="294"/>
        <end position="357"/>
    </location>
</feature>
<keyword evidence="4" id="KW-0378">Hydrolase</keyword>
<dbReference type="GO" id="GO:0000086">
    <property type="term" value="P:G2/M transition of mitotic cell cycle"/>
    <property type="evidence" value="ECO:0007669"/>
    <property type="project" value="TreeGrafter"/>
</dbReference>
<keyword evidence="5" id="KW-0904">Protein phosphatase</keyword>
<feature type="region of interest" description="Disordered" evidence="8">
    <location>
        <begin position="362"/>
        <end position="381"/>
    </location>
</feature>
<feature type="compositionally biased region" description="Basic and acidic residues" evidence="8">
    <location>
        <begin position="674"/>
        <end position="684"/>
    </location>
</feature>
<feature type="compositionally biased region" description="Basic and acidic residues" evidence="8">
    <location>
        <begin position="346"/>
        <end position="357"/>
    </location>
</feature>
<dbReference type="EC" id="3.1.3.48" evidence="2"/>
<dbReference type="InterPro" id="IPR036873">
    <property type="entry name" value="Rhodanese-like_dom_sf"/>
</dbReference>
<comment type="similarity">
    <text evidence="1">Belongs to the MPI phosphatase family.</text>
</comment>
<proteinExistence type="inferred from homology"/>
<dbReference type="SMART" id="SM00450">
    <property type="entry name" value="RHOD"/>
    <property type="match status" value="1"/>
</dbReference>
<feature type="compositionally biased region" description="Basic and acidic residues" evidence="8">
    <location>
        <begin position="657"/>
        <end position="667"/>
    </location>
</feature>
<dbReference type="STRING" id="6293.A0A1I8EB64"/>
<dbReference type="GO" id="GO:0010971">
    <property type="term" value="P:positive regulation of G2/M transition of mitotic cell cycle"/>
    <property type="evidence" value="ECO:0007669"/>
    <property type="project" value="TreeGrafter"/>
</dbReference>
<evidence type="ECO:0000256" key="5">
    <source>
        <dbReference type="ARBA" id="ARBA00022912"/>
    </source>
</evidence>
<reference evidence="10" key="1">
    <citation type="submission" date="2016-11" db="UniProtKB">
        <authorList>
            <consortium name="WormBaseParasite"/>
        </authorList>
    </citation>
    <scope>IDENTIFICATION</scope>
    <source>
        <strain evidence="10">pt0022</strain>
    </source>
</reference>
<feature type="compositionally biased region" description="Polar residues" evidence="8">
    <location>
        <begin position="367"/>
        <end position="377"/>
    </location>
</feature>
<feature type="domain" description="Rhodanese" evidence="9">
    <location>
        <begin position="458"/>
        <end position="563"/>
    </location>
</feature>
<feature type="region of interest" description="Disordered" evidence="8">
    <location>
        <begin position="191"/>
        <end position="223"/>
    </location>
</feature>